<evidence type="ECO:0000313" key="1">
    <source>
        <dbReference type="EMBL" id="KAK7231366.1"/>
    </source>
</evidence>
<dbReference type="CDD" id="cd07812">
    <property type="entry name" value="SRPBCC"/>
    <property type="match status" value="1"/>
</dbReference>
<dbReference type="EMBL" id="JBBJCI010000416">
    <property type="protein sequence ID" value="KAK7231366.1"/>
    <property type="molecule type" value="Genomic_DNA"/>
</dbReference>
<organism evidence="1 2">
    <name type="scientific">Aureococcus anophagefferens</name>
    <name type="common">Harmful bloom alga</name>
    <dbReference type="NCBI Taxonomy" id="44056"/>
    <lineage>
        <taxon>Eukaryota</taxon>
        <taxon>Sar</taxon>
        <taxon>Stramenopiles</taxon>
        <taxon>Ochrophyta</taxon>
        <taxon>Pelagophyceae</taxon>
        <taxon>Pelagomonadales</taxon>
        <taxon>Pelagomonadaceae</taxon>
        <taxon>Aureococcus</taxon>
    </lineage>
</organism>
<sequence length="339" mass="36845">MAPRAAALLCGVAAVFGGDPTKPHFHGPTRTPFDPKDDIAPPLKSADLAKLADGEIITVQSSDATSGGGCAVEDIRAPPDVVWSQLLTFETYPDKVPKVRECANYEVTKSSDEEVMKTRYGVKVVPGLSMEYYLRHVFHPRKNALTWTLDYEKQSDIDDCHGIWRVVPHPERPEWSRVEYAADLKLRGGCPQFVIDILTKKALVDACTWLKVESEKQYAGEVASGRGAAPSGPGGFPKVLVDAPRRLFDNAGEVIDDVLGDIEQGVVDLGNSALKSATDALSMIPGFRERVSAPLRDLTRAYNDVPGPDPVAVPVAQFAPKGRRWLRKSRPADDDASAA</sequence>
<protein>
    <submittedName>
        <fullName evidence="1">Uncharacterized protein</fullName>
    </submittedName>
</protein>
<proteinExistence type="predicted"/>
<reference evidence="1 2" key="1">
    <citation type="submission" date="2024-03" db="EMBL/GenBank/DDBJ databases">
        <title>Aureococcus anophagefferens CCMP1851 and Kratosvirus quantuckense: Draft genome of a second virus-susceptible host strain in the model system.</title>
        <authorList>
            <person name="Chase E."/>
            <person name="Truchon A.R."/>
            <person name="Schepens W."/>
            <person name="Wilhelm S.W."/>
        </authorList>
    </citation>
    <scope>NUCLEOTIDE SEQUENCE [LARGE SCALE GENOMIC DNA]</scope>
    <source>
        <strain evidence="1 2">CCMP1851</strain>
    </source>
</reference>
<comment type="caution">
    <text evidence="1">The sequence shown here is derived from an EMBL/GenBank/DDBJ whole genome shotgun (WGS) entry which is preliminary data.</text>
</comment>
<accession>A0ABR1FIH8</accession>
<keyword evidence="2" id="KW-1185">Reference proteome</keyword>
<name>A0ABR1FIH8_AURAN</name>
<dbReference type="Gene3D" id="3.30.530.20">
    <property type="match status" value="1"/>
</dbReference>
<dbReference type="KEGG" id="aaf:AURANDRAFT_61214"/>
<dbReference type="InterPro" id="IPR023393">
    <property type="entry name" value="START-like_dom_sf"/>
</dbReference>
<gene>
    <name evidence="1" type="ORF">SO694_00072024</name>
</gene>
<dbReference type="Proteomes" id="UP001363151">
    <property type="component" value="Unassembled WGS sequence"/>
</dbReference>
<evidence type="ECO:0000313" key="2">
    <source>
        <dbReference type="Proteomes" id="UP001363151"/>
    </source>
</evidence>
<dbReference type="SUPFAM" id="SSF55961">
    <property type="entry name" value="Bet v1-like"/>
    <property type="match status" value="1"/>
</dbReference>